<keyword evidence="1" id="KW-0812">Transmembrane</keyword>
<keyword evidence="1" id="KW-1133">Transmembrane helix</keyword>
<comment type="caution">
    <text evidence="2">The sequence shown here is derived from an EMBL/GenBank/DDBJ whole genome shotgun (WGS) entry which is preliminary data.</text>
</comment>
<gene>
    <name evidence="2" type="ORF">RBU60_12780</name>
</gene>
<reference evidence="2 3" key="1">
    <citation type="submission" date="2023-08" db="EMBL/GenBank/DDBJ databases">
        <title>Mesonia sp. MT50, isolated from deep-sea sediment of the Mariana Trench.</title>
        <authorList>
            <person name="Fu H."/>
        </authorList>
    </citation>
    <scope>NUCLEOTIDE SEQUENCE [LARGE SCALE GENOMIC DNA]</scope>
    <source>
        <strain evidence="2 3">MT50</strain>
    </source>
</reference>
<feature type="transmembrane region" description="Helical" evidence="1">
    <location>
        <begin position="56"/>
        <end position="85"/>
    </location>
</feature>
<dbReference type="Proteomes" id="UP001230915">
    <property type="component" value="Unassembled WGS sequence"/>
</dbReference>
<feature type="transmembrane region" description="Helical" evidence="1">
    <location>
        <begin position="105"/>
        <end position="123"/>
    </location>
</feature>
<accession>A0ABU1A684</accession>
<keyword evidence="1" id="KW-0472">Membrane</keyword>
<proteinExistence type="predicted"/>
<evidence type="ECO:0000313" key="2">
    <source>
        <dbReference type="EMBL" id="MDQ7918446.1"/>
    </source>
</evidence>
<keyword evidence="3" id="KW-1185">Reference proteome</keyword>
<dbReference type="RefSeq" id="WP_308865441.1">
    <property type="nucleotide sequence ID" value="NZ_JAVHUL010000044.1"/>
</dbReference>
<dbReference type="EMBL" id="JAVHUL010000044">
    <property type="protein sequence ID" value="MDQ7918446.1"/>
    <property type="molecule type" value="Genomic_DNA"/>
</dbReference>
<organism evidence="2 3">
    <name type="scientific">Mesonia profundi</name>
    <dbReference type="NCBI Taxonomy" id="3070998"/>
    <lineage>
        <taxon>Bacteria</taxon>
        <taxon>Pseudomonadati</taxon>
        <taxon>Bacteroidota</taxon>
        <taxon>Flavobacteriia</taxon>
        <taxon>Flavobacteriales</taxon>
        <taxon>Flavobacteriaceae</taxon>
        <taxon>Mesonia</taxon>
    </lineage>
</organism>
<evidence type="ECO:0000256" key="1">
    <source>
        <dbReference type="SAM" id="Phobius"/>
    </source>
</evidence>
<feature type="transmembrane region" description="Helical" evidence="1">
    <location>
        <begin position="135"/>
        <end position="153"/>
    </location>
</feature>
<sequence length="192" mass="22281">MGSIKKLLLLVGRIISPILICILSFIFFQIDIVYHVLFFGLIIILFNLNRTKYSHIISVIFSVCLSYLAFFISIGVYFGIGYLLMQFIDLDKLEEFSIYGYDMKSVHLLLPFAVYSPVLMFLFYKTLLKINKNDYSKIVMCSSIVSLIIYGLVRKGFEDEYAAAFWQSIMVLALQLIIYQKELIALFKPKNR</sequence>
<name>A0ABU1A684_9FLAO</name>
<protein>
    <submittedName>
        <fullName evidence="2">Uncharacterized protein</fullName>
    </submittedName>
</protein>
<feature type="transmembrane region" description="Helical" evidence="1">
    <location>
        <begin position="165"/>
        <end position="187"/>
    </location>
</feature>
<feature type="transmembrane region" description="Helical" evidence="1">
    <location>
        <begin position="7"/>
        <end position="26"/>
    </location>
</feature>
<feature type="transmembrane region" description="Helical" evidence="1">
    <location>
        <begin position="32"/>
        <end position="49"/>
    </location>
</feature>
<evidence type="ECO:0000313" key="3">
    <source>
        <dbReference type="Proteomes" id="UP001230915"/>
    </source>
</evidence>